<dbReference type="Pfam" id="PF00403">
    <property type="entry name" value="HMA"/>
    <property type="match status" value="1"/>
</dbReference>
<comment type="catalytic activity">
    <reaction evidence="16">
        <text>Cu(2+)(in) + ATP + H2O = Cu(2+)(out) + ADP + phosphate + H(+)</text>
        <dbReference type="Rhea" id="RHEA:10376"/>
        <dbReference type="ChEBI" id="CHEBI:15377"/>
        <dbReference type="ChEBI" id="CHEBI:15378"/>
        <dbReference type="ChEBI" id="CHEBI:29036"/>
        <dbReference type="ChEBI" id="CHEBI:30616"/>
        <dbReference type="ChEBI" id="CHEBI:43474"/>
        <dbReference type="ChEBI" id="CHEBI:456216"/>
        <dbReference type="EC" id="7.2.2.9"/>
    </reaction>
</comment>
<name>A0A0U2X7V7_9GAMM</name>
<dbReference type="CDD" id="cd00371">
    <property type="entry name" value="HMA"/>
    <property type="match status" value="1"/>
</dbReference>
<dbReference type="PROSITE" id="PS01229">
    <property type="entry name" value="COF_2"/>
    <property type="match status" value="1"/>
</dbReference>
<keyword evidence="5" id="KW-0597">Phosphoprotein</keyword>
<evidence type="ECO:0000256" key="12">
    <source>
        <dbReference type="ARBA" id="ARBA00022989"/>
    </source>
</evidence>
<keyword evidence="7 17" id="KW-0479">Metal-binding</keyword>
<evidence type="ECO:0000256" key="4">
    <source>
        <dbReference type="ARBA" id="ARBA00022475"/>
    </source>
</evidence>
<dbReference type="InterPro" id="IPR023214">
    <property type="entry name" value="HAD_sf"/>
</dbReference>
<dbReference type="InterPro" id="IPR018303">
    <property type="entry name" value="ATPase_P-typ_P_site"/>
</dbReference>
<dbReference type="InterPro" id="IPR023299">
    <property type="entry name" value="ATPase_P-typ_cyto_dom_N"/>
</dbReference>
<dbReference type="FunFam" id="2.70.150.10:FF:000002">
    <property type="entry name" value="Copper-transporting ATPase 1, putative"/>
    <property type="match status" value="1"/>
</dbReference>
<evidence type="ECO:0000256" key="17">
    <source>
        <dbReference type="RuleBase" id="RU362081"/>
    </source>
</evidence>
<feature type="transmembrane region" description="Helical" evidence="17">
    <location>
        <begin position="746"/>
        <end position="765"/>
    </location>
</feature>
<protein>
    <recommendedName>
        <fullName evidence="15">P-type Cu(2+) transporter</fullName>
        <ecNumber evidence="15">7.2.2.9</ecNumber>
    </recommendedName>
</protein>
<dbReference type="PANTHER" id="PTHR43520:SF5">
    <property type="entry name" value="CATION-TRANSPORTING P-TYPE ATPASE-RELATED"/>
    <property type="match status" value="1"/>
</dbReference>
<evidence type="ECO:0000313" key="19">
    <source>
        <dbReference type="EMBL" id="ALS33390.1"/>
    </source>
</evidence>
<dbReference type="InterPro" id="IPR006121">
    <property type="entry name" value="HMA_dom"/>
</dbReference>
<dbReference type="SUPFAM" id="SSF56784">
    <property type="entry name" value="HAD-like"/>
    <property type="match status" value="1"/>
</dbReference>
<dbReference type="Gene3D" id="3.40.50.1000">
    <property type="entry name" value="HAD superfamily/HAD-like"/>
    <property type="match status" value="1"/>
</dbReference>
<evidence type="ECO:0000256" key="16">
    <source>
        <dbReference type="ARBA" id="ARBA00047424"/>
    </source>
</evidence>
<evidence type="ECO:0000256" key="11">
    <source>
        <dbReference type="ARBA" id="ARBA00022967"/>
    </source>
</evidence>
<keyword evidence="13" id="KW-0406">Ion transport</keyword>
<dbReference type="NCBIfam" id="TIGR01512">
    <property type="entry name" value="ATPase-IB2_Cd"/>
    <property type="match status" value="1"/>
</dbReference>
<dbReference type="Gene3D" id="3.30.70.100">
    <property type="match status" value="1"/>
</dbReference>
<evidence type="ECO:0000256" key="1">
    <source>
        <dbReference type="ARBA" id="ARBA00004651"/>
    </source>
</evidence>
<evidence type="ECO:0000256" key="5">
    <source>
        <dbReference type="ARBA" id="ARBA00022553"/>
    </source>
</evidence>
<dbReference type="InterPro" id="IPR021993">
    <property type="entry name" value="ATPase-cat-bd"/>
</dbReference>
<evidence type="ECO:0000256" key="3">
    <source>
        <dbReference type="ARBA" id="ARBA00022448"/>
    </source>
</evidence>
<organism evidence="19">
    <name type="scientific">Pseudoalteromonas translucida KMM 520</name>
    <dbReference type="NCBI Taxonomy" id="1315283"/>
    <lineage>
        <taxon>Bacteria</taxon>
        <taxon>Pseudomonadati</taxon>
        <taxon>Pseudomonadota</taxon>
        <taxon>Gammaproteobacteria</taxon>
        <taxon>Alteromonadales</taxon>
        <taxon>Pseudoalteromonadaceae</taxon>
        <taxon>Pseudoalteromonas</taxon>
    </lineage>
</organism>
<feature type="transmembrane region" description="Helical" evidence="17">
    <location>
        <begin position="244"/>
        <end position="266"/>
    </location>
</feature>
<evidence type="ECO:0000313" key="20">
    <source>
        <dbReference type="Proteomes" id="UP000065261"/>
    </source>
</evidence>
<evidence type="ECO:0000256" key="7">
    <source>
        <dbReference type="ARBA" id="ARBA00022723"/>
    </source>
</evidence>
<accession>A0A0U2X7V7</accession>
<comment type="similarity">
    <text evidence="2 17">Belongs to the cation transport ATPase (P-type) (TC 3.A.3) family. Type IB subfamily.</text>
</comment>
<dbReference type="RefSeq" id="WP_058373649.1">
    <property type="nucleotide sequence ID" value="NZ_CP011034.1"/>
</dbReference>
<keyword evidence="8 17" id="KW-0547">Nucleotide-binding</keyword>
<dbReference type="PROSITE" id="PS50846">
    <property type="entry name" value="HMA_2"/>
    <property type="match status" value="1"/>
</dbReference>
<dbReference type="Pfam" id="PF12156">
    <property type="entry name" value="ATPase-cat_bd"/>
    <property type="match status" value="1"/>
</dbReference>
<feature type="domain" description="HMA" evidence="18">
    <location>
        <begin position="91"/>
        <end position="157"/>
    </location>
</feature>
<evidence type="ECO:0000256" key="2">
    <source>
        <dbReference type="ARBA" id="ARBA00006024"/>
    </source>
</evidence>
<dbReference type="GO" id="GO:0055070">
    <property type="term" value="P:copper ion homeostasis"/>
    <property type="evidence" value="ECO:0007669"/>
    <property type="project" value="TreeGrafter"/>
</dbReference>
<evidence type="ECO:0000259" key="18">
    <source>
        <dbReference type="PROSITE" id="PS50846"/>
    </source>
</evidence>
<feature type="transmembrane region" description="Helical" evidence="17">
    <location>
        <begin position="179"/>
        <end position="199"/>
    </location>
</feature>
<keyword evidence="12 17" id="KW-1133">Transmembrane helix</keyword>
<dbReference type="PANTHER" id="PTHR43520">
    <property type="entry name" value="ATP7, ISOFORM B"/>
    <property type="match status" value="1"/>
</dbReference>
<dbReference type="NCBIfam" id="TIGR01511">
    <property type="entry name" value="ATPase-IB1_Cu"/>
    <property type="match status" value="1"/>
</dbReference>
<dbReference type="GO" id="GO:0043682">
    <property type="term" value="F:P-type divalent copper transporter activity"/>
    <property type="evidence" value="ECO:0007669"/>
    <property type="project" value="UniProtKB-EC"/>
</dbReference>
<feature type="transmembrane region" description="Helical" evidence="17">
    <location>
        <begin position="425"/>
        <end position="447"/>
    </location>
</feature>
<dbReference type="PROSITE" id="PS00154">
    <property type="entry name" value="ATPASE_E1_E2"/>
    <property type="match status" value="1"/>
</dbReference>
<dbReference type="PATRIC" id="fig|1315283.4.peg.1982"/>
<dbReference type="EC" id="7.2.2.9" evidence="15"/>
<keyword evidence="9 17" id="KW-0067">ATP-binding</keyword>
<dbReference type="FunFam" id="3.30.70.100:FF:000005">
    <property type="entry name" value="Copper-exporting P-type ATPase A"/>
    <property type="match status" value="1"/>
</dbReference>
<dbReference type="OrthoDB" id="9814270at2"/>
<dbReference type="EMBL" id="CP011034">
    <property type="protein sequence ID" value="ALS33390.1"/>
    <property type="molecule type" value="Genomic_DNA"/>
</dbReference>
<reference evidence="19 20" key="1">
    <citation type="submission" date="2015-03" db="EMBL/GenBank/DDBJ databases">
        <authorList>
            <person name="Murphy D."/>
        </authorList>
    </citation>
    <scope>NUCLEOTIDE SEQUENCE [LARGE SCALE GENOMIC DNA]</scope>
    <source>
        <strain evidence="19 20">KMM 520</strain>
    </source>
</reference>
<evidence type="ECO:0000256" key="8">
    <source>
        <dbReference type="ARBA" id="ARBA00022741"/>
    </source>
</evidence>
<evidence type="ECO:0000256" key="6">
    <source>
        <dbReference type="ARBA" id="ARBA00022692"/>
    </source>
</evidence>
<comment type="subcellular location">
    <subcellularLocation>
        <location evidence="1">Cell membrane</location>
        <topology evidence="1">Multi-pass membrane protein</topology>
    </subcellularLocation>
</comment>
<keyword evidence="14 17" id="KW-0472">Membrane</keyword>
<dbReference type="GO" id="GO:0005507">
    <property type="term" value="F:copper ion binding"/>
    <property type="evidence" value="ECO:0007669"/>
    <property type="project" value="TreeGrafter"/>
</dbReference>
<dbReference type="GO" id="GO:0005886">
    <property type="term" value="C:plasma membrane"/>
    <property type="evidence" value="ECO:0007669"/>
    <property type="project" value="UniProtKB-SubCell"/>
</dbReference>
<dbReference type="InterPro" id="IPR023298">
    <property type="entry name" value="ATPase_P-typ_TM_dom_sf"/>
</dbReference>
<evidence type="ECO:0000256" key="14">
    <source>
        <dbReference type="ARBA" id="ARBA00023136"/>
    </source>
</evidence>
<keyword evidence="3" id="KW-0813">Transport</keyword>
<feature type="transmembrane region" description="Helical" evidence="17">
    <location>
        <begin position="211"/>
        <end position="232"/>
    </location>
</feature>
<feature type="transmembrane region" description="Helical" evidence="17">
    <location>
        <begin position="453"/>
        <end position="476"/>
    </location>
</feature>
<dbReference type="InterPro" id="IPR008250">
    <property type="entry name" value="ATPase_P-typ_transduc_dom_A_sf"/>
</dbReference>
<dbReference type="Pfam" id="PF00122">
    <property type="entry name" value="E1-E2_ATPase"/>
    <property type="match status" value="1"/>
</dbReference>
<dbReference type="CDD" id="cd02079">
    <property type="entry name" value="P-type_ATPase_HM"/>
    <property type="match status" value="1"/>
</dbReference>
<dbReference type="InterPro" id="IPR001757">
    <property type="entry name" value="P_typ_ATPase"/>
</dbReference>
<gene>
    <name evidence="19" type="primary">copB</name>
    <name evidence="19" type="ORF">PTRA_a2283</name>
</gene>
<dbReference type="Proteomes" id="UP000065261">
    <property type="component" value="Chromosome I"/>
</dbReference>
<dbReference type="Gene3D" id="2.70.150.10">
    <property type="entry name" value="Calcium-transporting ATPase, cytoplasmic transduction domain A"/>
    <property type="match status" value="1"/>
</dbReference>
<dbReference type="KEGG" id="ptn:PTRA_a2283"/>
<evidence type="ECO:0000256" key="10">
    <source>
        <dbReference type="ARBA" id="ARBA00022842"/>
    </source>
</evidence>
<dbReference type="InterPro" id="IPR036412">
    <property type="entry name" value="HAD-like_sf"/>
</dbReference>
<feature type="transmembrane region" description="Helical" evidence="17">
    <location>
        <begin position="272"/>
        <end position="290"/>
    </location>
</feature>
<dbReference type="InterPro" id="IPR059000">
    <property type="entry name" value="ATPase_P-type_domA"/>
</dbReference>
<dbReference type="PRINTS" id="PR00119">
    <property type="entry name" value="CATATPASE"/>
</dbReference>
<dbReference type="NCBIfam" id="TIGR01494">
    <property type="entry name" value="ATPase_P-type"/>
    <property type="match status" value="1"/>
</dbReference>
<keyword evidence="10" id="KW-0460">Magnesium</keyword>
<dbReference type="InterPro" id="IPR027256">
    <property type="entry name" value="P-typ_ATPase_IB"/>
</dbReference>
<proteinExistence type="inferred from homology"/>
<dbReference type="SUPFAM" id="SSF55008">
    <property type="entry name" value="HMA, heavy metal-associated domain"/>
    <property type="match status" value="1"/>
</dbReference>
<keyword evidence="6 17" id="KW-0812">Transmembrane</keyword>
<sequence length="791" mass="87173">MSINCFHCLESVPNGFSAHVVIDNKSQPMCCIGCQAVAQNIIDQGMTDYYKYRTVQAGKVEQLVPEQLAFIKSYDNEDIQDEFITTNDNFSEVLLSVEGITCAACAWLIEKQLLGLKTVKRVDVNTSTNRAMVQWDKTATPLSEIITSLAKIGYKAYPFQSDLEAQQKQQTAKAYIRRLGVAGLMTMQVMMFAFAMYFGMFSGMDSNFEQYFRWISLVLASPVILYSALPFLTNAINGLKAKQLNMDLPVSLAIFGAFGASCYATFMQVGEVYFESVCMFTFLLLLGKYLEFRARLKASEFTANLQKLLPLTARTLDANGQEHIIAAKKLKLNDIILIKAGETIPADGILIKGKTSVDESMMTGEHLPVNKFINHSVYAGTVNHDGIIEIKINKIGQSTLLNQIIRLQHNALTKRPKLVEITDKVAQWFVAVLLIFASVTAFGWYQIAPEQAFWITISVLVATCPCALSLAIPTALTCSVANLTRKGILIKQAHVLETLSKITLFAFDKTGTLTQGRFSLDAVDILSEEYTKNQVLEIAAQLESYSEHPIARAFSQYKVPGHKLNDIQLHPGKGISAQYNDTHYAIGKSGWFNSKKTNAQATLYINQQPIARFYFVDKIKDDASTLINALQTHKLTCHMLTGDASDAGQRIAKKLKLHSVQSGCSPKDKQTAVEQWSTQGEVVAMVGDGVNDSPVFASAHLSIAMETGADISKNSADVVLLNSDLASIEHLLIVAKKTRRIIKQNLTLSLLYNGSILPLAAMGLVAPWMAVIGMSTSSIIVICNSLRLLKL</sequence>
<keyword evidence="11" id="KW-1278">Translocase</keyword>
<dbReference type="AlphaFoldDB" id="A0A0U2X7V7"/>
<evidence type="ECO:0000256" key="13">
    <source>
        <dbReference type="ARBA" id="ARBA00023065"/>
    </source>
</evidence>
<dbReference type="GO" id="GO:0016887">
    <property type="term" value="F:ATP hydrolysis activity"/>
    <property type="evidence" value="ECO:0007669"/>
    <property type="project" value="InterPro"/>
</dbReference>
<dbReference type="InterPro" id="IPR036163">
    <property type="entry name" value="HMA_dom_sf"/>
</dbReference>
<dbReference type="Pfam" id="PF00702">
    <property type="entry name" value="Hydrolase"/>
    <property type="match status" value="1"/>
</dbReference>
<keyword evidence="4 17" id="KW-1003">Cell membrane</keyword>
<evidence type="ECO:0000256" key="9">
    <source>
        <dbReference type="ARBA" id="ARBA00022840"/>
    </source>
</evidence>
<dbReference type="NCBIfam" id="TIGR01525">
    <property type="entry name" value="ATPase-IB_hvy"/>
    <property type="match status" value="1"/>
</dbReference>
<dbReference type="SUPFAM" id="SSF81665">
    <property type="entry name" value="Calcium ATPase, transmembrane domain M"/>
    <property type="match status" value="1"/>
</dbReference>
<evidence type="ECO:0000256" key="15">
    <source>
        <dbReference type="ARBA" id="ARBA00038904"/>
    </source>
</evidence>
<dbReference type="Gene3D" id="3.40.1110.10">
    <property type="entry name" value="Calcium-transporting ATPase, cytoplasmic domain N"/>
    <property type="match status" value="1"/>
</dbReference>
<dbReference type="GO" id="GO:0005524">
    <property type="term" value="F:ATP binding"/>
    <property type="evidence" value="ECO:0007669"/>
    <property type="project" value="UniProtKB-UniRule"/>
</dbReference>
<dbReference type="SUPFAM" id="SSF81653">
    <property type="entry name" value="Calcium ATPase, transduction domain A"/>
    <property type="match status" value="1"/>
</dbReference>